<dbReference type="Proteomes" id="UP000050836">
    <property type="component" value="Unassembled WGS sequence"/>
</dbReference>
<accession>A0A0R0A6D0</accession>
<keyword evidence="3" id="KW-1185">Reference proteome</keyword>
<protein>
    <recommendedName>
        <fullName evidence="4">HdeD family acid-resistance protein</fullName>
    </recommendedName>
</protein>
<dbReference type="OrthoDB" id="193343at2"/>
<feature type="transmembrane region" description="Helical" evidence="1">
    <location>
        <begin position="150"/>
        <end position="171"/>
    </location>
</feature>
<evidence type="ECO:0000256" key="1">
    <source>
        <dbReference type="SAM" id="Phobius"/>
    </source>
</evidence>
<sequence length="181" mass="19314">MNLLSQQVKRGGWTLVVFGVLALAFGIGTLLWPAVSVLAMVLTFGALSLADGVVSLISIFRKNVALPNWVLLLYALVSIGFGALAISQPAQMAEAMLWLLALWLVIAGIARIVFAVQVRKLVNGEWMLALSGLLAVALGVLFFARPGIGLATIAIWVAVGALFYGVLQLWVGIKLLRQCTL</sequence>
<evidence type="ECO:0000313" key="2">
    <source>
        <dbReference type="EMBL" id="KRG40509.1"/>
    </source>
</evidence>
<dbReference type="Pfam" id="PF03729">
    <property type="entry name" value="DUF308"/>
    <property type="match status" value="2"/>
</dbReference>
<evidence type="ECO:0000313" key="3">
    <source>
        <dbReference type="Proteomes" id="UP000050836"/>
    </source>
</evidence>
<feature type="transmembrane region" description="Helical" evidence="1">
    <location>
        <begin position="12"/>
        <end position="32"/>
    </location>
</feature>
<reference evidence="2 3" key="1">
    <citation type="submission" date="2015-10" db="EMBL/GenBank/DDBJ databases">
        <title>Genome sequencing and analysis of members of genus Stenotrophomonas.</title>
        <authorList>
            <person name="Patil P.P."/>
            <person name="Midha S."/>
            <person name="Patil P.B."/>
        </authorList>
    </citation>
    <scope>NUCLEOTIDE SEQUENCE [LARGE SCALE GENOMIC DNA]</scope>
    <source>
        <strain evidence="2 3">JCM 9942</strain>
    </source>
</reference>
<keyword evidence="1" id="KW-0812">Transmembrane</keyword>
<organism evidence="2 3">
    <name type="scientific">Stenotrophomonas pictorum JCM 9942</name>
    <dbReference type="NCBI Taxonomy" id="1236960"/>
    <lineage>
        <taxon>Bacteria</taxon>
        <taxon>Pseudomonadati</taxon>
        <taxon>Pseudomonadota</taxon>
        <taxon>Gammaproteobacteria</taxon>
        <taxon>Lysobacterales</taxon>
        <taxon>Lysobacteraceae</taxon>
        <taxon>Stenotrophomonas</taxon>
    </lineage>
</organism>
<dbReference type="EMBL" id="LLXS01000034">
    <property type="protein sequence ID" value="KRG40509.1"/>
    <property type="molecule type" value="Genomic_DNA"/>
</dbReference>
<evidence type="ECO:0008006" key="4">
    <source>
        <dbReference type="Google" id="ProtNLM"/>
    </source>
</evidence>
<name>A0A0R0A6D0_9GAMM</name>
<dbReference type="GO" id="GO:0005886">
    <property type="term" value="C:plasma membrane"/>
    <property type="evidence" value="ECO:0007669"/>
    <property type="project" value="TreeGrafter"/>
</dbReference>
<dbReference type="PANTHER" id="PTHR34989">
    <property type="entry name" value="PROTEIN HDED"/>
    <property type="match status" value="1"/>
</dbReference>
<dbReference type="InterPro" id="IPR052712">
    <property type="entry name" value="Acid_resist_chaperone_HdeD"/>
</dbReference>
<feature type="transmembrane region" description="Helical" evidence="1">
    <location>
        <begin position="126"/>
        <end position="144"/>
    </location>
</feature>
<comment type="caution">
    <text evidence="2">The sequence shown here is derived from an EMBL/GenBank/DDBJ whole genome shotgun (WGS) entry which is preliminary data.</text>
</comment>
<keyword evidence="1" id="KW-0472">Membrane</keyword>
<dbReference type="PANTHER" id="PTHR34989:SF1">
    <property type="entry name" value="PROTEIN HDED"/>
    <property type="match status" value="1"/>
</dbReference>
<feature type="transmembrane region" description="Helical" evidence="1">
    <location>
        <begin position="95"/>
        <end position="114"/>
    </location>
</feature>
<gene>
    <name evidence="2" type="ORF">ARC78_01195</name>
</gene>
<dbReference type="InterPro" id="IPR005325">
    <property type="entry name" value="DUF308_memb"/>
</dbReference>
<proteinExistence type="predicted"/>
<dbReference type="RefSeq" id="WP_054657802.1">
    <property type="nucleotide sequence ID" value="NZ_BAZI01000037.1"/>
</dbReference>
<dbReference type="AlphaFoldDB" id="A0A0R0A6D0"/>
<feature type="transmembrane region" description="Helical" evidence="1">
    <location>
        <begin position="38"/>
        <end position="57"/>
    </location>
</feature>
<keyword evidence="1" id="KW-1133">Transmembrane helix</keyword>
<feature type="transmembrane region" description="Helical" evidence="1">
    <location>
        <begin position="69"/>
        <end position="89"/>
    </location>
</feature>